<proteinExistence type="predicted"/>
<evidence type="ECO:0000313" key="3">
    <source>
        <dbReference type="EMBL" id="MBA8886983.1"/>
    </source>
</evidence>
<reference evidence="3 4" key="1">
    <citation type="submission" date="2020-07" db="EMBL/GenBank/DDBJ databases">
        <title>Genomic Encyclopedia of Type Strains, Phase IV (KMG-V): Genome sequencing to study the core and pangenomes of soil and plant-associated prokaryotes.</title>
        <authorList>
            <person name="Whitman W."/>
        </authorList>
    </citation>
    <scope>NUCLEOTIDE SEQUENCE [LARGE SCALE GENOMIC DNA]</scope>
    <source>
        <strain evidence="3 4">RH2WT43</strain>
    </source>
</reference>
<keyword evidence="4" id="KW-1185">Reference proteome</keyword>
<feature type="domain" description="HTH cro/C1-type" evidence="2">
    <location>
        <begin position="11"/>
        <end position="66"/>
    </location>
</feature>
<dbReference type="InterPro" id="IPR010982">
    <property type="entry name" value="Lambda_DNA-bd_dom_sf"/>
</dbReference>
<dbReference type="PANTHER" id="PTHR46558:SF4">
    <property type="entry name" value="DNA-BIDING PHAGE PROTEIN"/>
    <property type="match status" value="1"/>
</dbReference>
<evidence type="ECO:0000259" key="2">
    <source>
        <dbReference type="PROSITE" id="PS50943"/>
    </source>
</evidence>
<organism evidence="3 4">
    <name type="scientific">Dokdonella fugitiva</name>
    <dbReference type="NCBI Taxonomy" id="328517"/>
    <lineage>
        <taxon>Bacteria</taxon>
        <taxon>Pseudomonadati</taxon>
        <taxon>Pseudomonadota</taxon>
        <taxon>Gammaproteobacteria</taxon>
        <taxon>Lysobacterales</taxon>
        <taxon>Rhodanobacteraceae</taxon>
        <taxon>Dokdonella</taxon>
    </lineage>
</organism>
<dbReference type="SMART" id="SM00530">
    <property type="entry name" value="HTH_XRE"/>
    <property type="match status" value="1"/>
</dbReference>
<dbReference type="Proteomes" id="UP000550401">
    <property type="component" value="Unassembled WGS sequence"/>
</dbReference>
<dbReference type="SUPFAM" id="SSF47413">
    <property type="entry name" value="lambda repressor-like DNA-binding domains"/>
    <property type="match status" value="1"/>
</dbReference>
<dbReference type="PROSITE" id="PS50943">
    <property type="entry name" value="HTH_CROC1"/>
    <property type="match status" value="1"/>
</dbReference>
<evidence type="ECO:0000256" key="1">
    <source>
        <dbReference type="ARBA" id="ARBA00023125"/>
    </source>
</evidence>
<keyword evidence="1" id="KW-0238">DNA-binding</keyword>
<dbReference type="Gene3D" id="1.10.260.40">
    <property type="entry name" value="lambda repressor-like DNA-binding domains"/>
    <property type="match status" value="1"/>
</dbReference>
<dbReference type="CDD" id="cd00093">
    <property type="entry name" value="HTH_XRE"/>
    <property type="match status" value="1"/>
</dbReference>
<dbReference type="AlphaFoldDB" id="A0A839EWI2"/>
<dbReference type="RefSeq" id="WP_182530011.1">
    <property type="nucleotide sequence ID" value="NZ_JACGXL010000001.1"/>
</dbReference>
<comment type="caution">
    <text evidence="3">The sequence shown here is derived from an EMBL/GenBank/DDBJ whole genome shotgun (WGS) entry which is preliminary data.</text>
</comment>
<name>A0A839EWI2_9GAMM</name>
<sequence length="73" mass="8042">MGNGTPVGNTIRRLRFERGEMTQQALADACGVTRQTVIALEAGRYAPSLELAFRIAHALGARIEDVFQWNVEP</sequence>
<dbReference type="PANTHER" id="PTHR46558">
    <property type="entry name" value="TRACRIPTIONAL REGULATORY PROTEIN-RELATED-RELATED"/>
    <property type="match status" value="1"/>
</dbReference>
<accession>A0A839EWI2</accession>
<protein>
    <submittedName>
        <fullName evidence="3">Putative transcriptional regulator</fullName>
    </submittedName>
</protein>
<evidence type="ECO:0000313" key="4">
    <source>
        <dbReference type="Proteomes" id="UP000550401"/>
    </source>
</evidence>
<dbReference type="GO" id="GO:0003677">
    <property type="term" value="F:DNA binding"/>
    <property type="evidence" value="ECO:0007669"/>
    <property type="project" value="UniProtKB-KW"/>
</dbReference>
<dbReference type="InterPro" id="IPR001387">
    <property type="entry name" value="Cro/C1-type_HTH"/>
</dbReference>
<dbReference type="EMBL" id="JACGXL010000001">
    <property type="protein sequence ID" value="MBA8886983.1"/>
    <property type="molecule type" value="Genomic_DNA"/>
</dbReference>
<dbReference type="Pfam" id="PF01381">
    <property type="entry name" value="HTH_3"/>
    <property type="match status" value="1"/>
</dbReference>
<gene>
    <name evidence="3" type="ORF">FHW12_001174</name>
</gene>